<gene>
    <name evidence="2" type="ORF">RQP53_23560</name>
</gene>
<feature type="transmembrane region" description="Helical" evidence="1">
    <location>
        <begin position="167"/>
        <end position="184"/>
    </location>
</feature>
<dbReference type="Proteomes" id="UP001246372">
    <property type="component" value="Unassembled WGS sequence"/>
</dbReference>
<feature type="transmembrane region" description="Helical" evidence="1">
    <location>
        <begin position="190"/>
        <end position="210"/>
    </location>
</feature>
<comment type="caution">
    <text evidence="2">The sequence shown here is derived from an EMBL/GenBank/DDBJ whole genome shotgun (WGS) entry which is preliminary data.</text>
</comment>
<evidence type="ECO:0000256" key="1">
    <source>
        <dbReference type="SAM" id="Phobius"/>
    </source>
</evidence>
<accession>A0ABU3PJH0</accession>
<evidence type="ECO:0008006" key="4">
    <source>
        <dbReference type="Google" id="ProtNLM"/>
    </source>
</evidence>
<dbReference type="RefSeq" id="WP_315653175.1">
    <property type="nucleotide sequence ID" value="NZ_JAVXZY010000014.1"/>
</dbReference>
<protein>
    <recommendedName>
        <fullName evidence="4">DUF4386 domain-containing protein</fullName>
    </recommendedName>
</protein>
<evidence type="ECO:0000313" key="3">
    <source>
        <dbReference type="Proteomes" id="UP001246372"/>
    </source>
</evidence>
<keyword evidence="1" id="KW-0472">Membrane</keyword>
<sequence length="216" mass="22560">MFNTMRAGSLAALVLALVYLAGFALMANLAGQSAGLGPEQQLAAALQRKTLVWLLNGALYIVSGLALLVLTAATDDFLKPGARDWMKLATPLGYIWAAVLLAAGMIAQVGLESVARLHAKDPAQALQLWRALNLMLEGLGGGVELLGGCWVLLLAQASLGQGLMPKSLLVLSVLVGLAGVLTAVPALADAVYVFGLGQIPWFMLLAYVLWRRAAAA</sequence>
<feature type="transmembrane region" description="Helical" evidence="1">
    <location>
        <begin position="131"/>
        <end position="155"/>
    </location>
</feature>
<name>A0ABU3PJH0_9BURK</name>
<organism evidence="2 3">
    <name type="scientific">Roseateles aquae</name>
    <dbReference type="NCBI Taxonomy" id="3077235"/>
    <lineage>
        <taxon>Bacteria</taxon>
        <taxon>Pseudomonadati</taxon>
        <taxon>Pseudomonadota</taxon>
        <taxon>Betaproteobacteria</taxon>
        <taxon>Burkholderiales</taxon>
        <taxon>Sphaerotilaceae</taxon>
        <taxon>Roseateles</taxon>
    </lineage>
</organism>
<reference evidence="2" key="1">
    <citation type="submission" date="2023-09" db="EMBL/GenBank/DDBJ databases">
        <title>Paucibacter sp. APW11 Genome sequencing and assembly.</title>
        <authorList>
            <person name="Kim I."/>
        </authorList>
    </citation>
    <scope>NUCLEOTIDE SEQUENCE</scope>
    <source>
        <strain evidence="2">APW11</strain>
    </source>
</reference>
<dbReference type="EMBL" id="JAVXZY010000014">
    <property type="protein sequence ID" value="MDT9002278.1"/>
    <property type="molecule type" value="Genomic_DNA"/>
</dbReference>
<keyword evidence="1" id="KW-1133">Transmembrane helix</keyword>
<evidence type="ECO:0000313" key="2">
    <source>
        <dbReference type="EMBL" id="MDT9002278.1"/>
    </source>
</evidence>
<keyword evidence="3" id="KW-1185">Reference proteome</keyword>
<keyword evidence="1" id="KW-0812">Transmembrane</keyword>
<feature type="transmembrane region" description="Helical" evidence="1">
    <location>
        <begin position="94"/>
        <end position="111"/>
    </location>
</feature>
<feature type="transmembrane region" description="Helical" evidence="1">
    <location>
        <begin position="53"/>
        <end position="73"/>
    </location>
</feature>
<proteinExistence type="predicted"/>